<feature type="compositionally biased region" description="Basic and acidic residues" evidence="6">
    <location>
        <begin position="339"/>
        <end position="360"/>
    </location>
</feature>
<evidence type="ECO:0000256" key="1">
    <source>
        <dbReference type="ARBA" id="ARBA00001916"/>
    </source>
</evidence>
<dbReference type="EC" id="2.5.1.61" evidence="5"/>
<reference evidence="9 10" key="1">
    <citation type="journal article" date="2019" name="Int. J. Syst. Evol. Microbiol.">
        <title>The Global Catalogue of Microorganisms (GCM) 10K type strain sequencing project: providing services to taxonomists for standard genome sequencing and annotation.</title>
        <authorList>
            <consortium name="The Broad Institute Genomics Platform"/>
            <consortium name="The Broad Institute Genome Sequencing Center for Infectious Disease"/>
            <person name="Wu L."/>
            <person name="Ma J."/>
        </authorList>
    </citation>
    <scope>NUCLEOTIDE SEQUENCE [LARGE SCALE GENOMIC DNA]</scope>
    <source>
        <strain evidence="9 10">CGMCC 1.3240</strain>
    </source>
</reference>
<dbReference type="PANTHER" id="PTHR11557">
    <property type="entry name" value="PORPHOBILINOGEN DEAMINASE"/>
    <property type="match status" value="1"/>
</dbReference>
<dbReference type="InterPro" id="IPR036803">
    <property type="entry name" value="Porphobilinogen_deaminase_C_sf"/>
</dbReference>
<evidence type="ECO:0000256" key="5">
    <source>
        <dbReference type="NCBIfam" id="TIGR00212"/>
    </source>
</evidence>
<accession>A0ABD5V732</accession>
<evidence type="ECO:0000256" key="3">
    <source>
        <dbReference type="ARBA" id="ARBA00022679"/>
    </source>
</evidence>
<dbReference type="PRINTS" id="PR00151">
    <property type="entry name" value="PORPHBDMNASE"/>
</dbReference>
<dbReference type="Gene3D" id="3.40.190.10">
    <property type="entry name" value="Periplasmic binding protein-like II"/>
    <property type="match status" value="3"/>
</dbReference>
<keyword evidence="4" id="KW-0627">Porphyrin biosynthesis</keyword>
<organism evidence="9 10">
    <name type="scientific">Halalkalicoccus tibetensis</name>
    <dbReference type="NCBI Taxonomy" id="175632"/>
    <lineage>
        <taxon>Archaea</taxon>
        <taxon>Methanobacteriati</taxon>
        <taxon>Methanobacteriota</taxon>
        <taxon>Stenosarchaea group</taxon>
        <taxon>Halobacteria</taxon>
        <taxon>Halobacteriales</taxon>
        <taxon>Halococcaceae</taxon>
        <taxon>Halalkalicoccus</taxon>
    </lineage>
</organism>
<dbReference type="Gene3D" id="3.30.160.40">
    <property type="entry name" value="Porphobilinogen deaminase, C-terminal domain"/>
    <property type="match status" value="1"/>
</dbReference>
<dbReference type="InterPro" id="IPR022419">
    <property type="entry name" value="Porphobilin_deaminase_cofac_BS"/>
</dbReference>
<sequence>MTTRSNPIRLATRGSDLALAQAESVKRALSGRRREVELVEVETTGDRIRDELIHRLGKTGAFVRSLDEKVLEGEVDGAIHSMKDMPTEDAELVVAAIPQRGPPGDRLVTPDGATLEGLPEGAVVGTGSLRRKAQLLAERPDLTVEPLRGNVDTRVEKLLSKPLNEEYDRRVAADEERKASTDDEFEPEFDQRPEEWVEELSERERAAFERSESFDAIVLAGAGLERSGLDREVPTRELPTESFVPAAGQGAIAVAMADGELAREVNDAIDHPRSRVETTVERSILAALGGGCVAPIGIHAVIQGEYVRTRVQVLAREGDPTISVTRDLPVERHAEAARELAEELADRGARELIDEAKREASEEEVDTERTDEEEGGDEGGK</sequence>
<dbReference type="PROSITE" id="PS00533">
    <property type="entry name" value="PORPHOBILINOGEN_DEAM"/>
    <property type="match status" value="1"/>
</dbReference>
<evidence type="ECO:0000259" key="7">
    <source>
        <dbReference type="Pfam" id="PF01379"/>
    </source>
</evidence>
<keyword evidence="10" id="KW-1185">Reference proteome</keyword>
<dbReference type="Pfam" id="PF01379">
    <property type="entry name" value="Porphobil_deam"/>
    <property type="match status" value="2"/>
</dbReference>
<evidence type="ECO:0000256" key="2">
    <source>
        <dbReference type="ARBA" id="ARBA00005638"/>
    </source>
</evidence>
<dbReference type="SUPFAM" id="SSF53850">
    <property type="entry name" value="Periplasmic binding protein-like II"/>
    <property type="match status" value="2"/>
</dbReference>
<dbReference type="RefSeq" id="WP_340603856.1">
    <property type="nucleotide sequence ID" value="NZ_JBBMXV010000003.1"/>
</dbReference>
<keyword evidence="3 9" id="KW-0808">Transferase</keyword>
<dbReference type="Pfam" id="PF03900">
    <property type="entry name" value="Porphobil_deamC"/>
    <property type="match status" value="1"/>
</dbReference>
<evidence type="ECO:0000256" key="4">
    <source>
        <dbReference type="ARBA" id="ARBA00023244"/>
    </source>
</evidence>
<proteinExistence type="inferred from homology"/>
<dbReference type="InterPro" id="IPR000860">
    <property type="entry name" value="HemC"/>
</dbReference>
<dbReference type="EMBL" id="JBHSXQ010000003">
    <property type="protein sequence ID" value="MFC6905332.1"/>
    <property type="molecule type" value="Genomic_DNA"/>
</dbReference>
<dbReference type="PANTHER" id="PTHR11557:SF0">
    <property type="entry name" value="PORPHOBILINOGEN DEAMINASE"/>
    <property type="match status" value="1"/>
</dbReference>
<dbReference type="GO" id="GO:0004418">
    <property type="term" value="F:hydroxymethylbilane synthase activity"/>
    <property type="evidence" value="ECO:0007669"/>
    <property type="project" value="UniProtKB-UniRule"/>
</dbReference>
<comment type="cofactor">
    <cofactor evidence="1">
        <name>dipyrromethane</name>
        <dbReference type="ChEBI" id="CHEBI:60342"/>
    </cofactor>
</comment>
<evidence type="ECO:0000313" key="9">
    <source>
        <dbReference type="EMBL" id="MFC6905332.1"/>
    </source>
</evidence>
<protein>
    <recommendedName>
        <fullName evidence="5">Hydroxymethylbilane synthase</fullName>
        <ecNumber evidence="5">2.5.1.61</ecNumber>
    </recommendedName>
</protein>
<dbReference type="GO" id="GO:0006779">
    <property type="term" value="P:porphyrin-containing compound biosynthetic process"/>
    <property type="evidence" value="ECO:0007669"/>
    <property type="project" value="UniProtKB-UniRule"/>
</dbReference>
<evidence type="ECO:0000256" key="6">
    <source>
        <dbReference type="SAM" id="MobiDB-lite"/>
    </source>
</evidence>
<gene>
    <name evidence="9" type="primary">hemC</name>
    <name evidence="9" type="ORF">ACFQGH_09015</name>
</gene>
<dbReference type="Proteomes" id="UP001596312">
    <property type="component" value="Unassembled WGS sequence"/>
</dbReference>
<name>A0ABD5V732_9EURY</name>
<dbReference type="InterPro" id="IPR022417">
    <property type="entry name" value="Porphobilin_deaminase_N"/>
</dbReference>
<evidence type="ECO:0000313" key="10">
    <source>
        <dbReference type="Proteomes" id="UP001596312"/>
    </source>
</evidence>
<feature type="compositionally biased region" description="Basic and acidic residues" evidence="6">
    <location>
        <begin position="170"/>
        <end position="181"/>
    </location>
</feature>
<evidence type="ECO:0000259" key="8">
    <source>
        <dbReference type="Pfam" id="PF03900"/>
    </source>
</evidence>
<dbReference type="SUPFAM" id="SSF54782">
    <property type="entry name" value="Porphobilinogen deaminase (hydroxymethylbilane synthase), C-terminal domain"/>
    <property type="match status" value="1"/>
</dbReference>
<feature type="region of interest" description="Disordered" evidence="6">
    <location>
        <begin position="339"/>
        <end position="381"/>
    </location>
</feature>
<dbReference type="AlphaFoldDB" id="A0ABD5V732"/>
<dbReference type="NCBIfam" id="TIGR00212">
    <property type="entry name" value="hemC"/>
    <property type="match status" value="1"/>
</dbReference>
<feature type="domain" description="Porphobilinogen deaminase N-terminal" evidence="7">
    <location>
        <begin position="8"/>
        <end position="167"/>
    </location>
</feature>
<feature type="domain" description="Porphobilinogen deaminase N-terminal" evidence="7">
    <location>
        <begin position="211"/>
        <end position="259"/>
    </location>
</feature>
<feature type="compositionally biased region" description="Acidic residues" evidence="6">
    <location>
        <begin position="361"/>
        <end position="381"/>
    </location>
</feature>
<feature type="region of interest" description="Disordered" evidence="6">
    <location>
        <begin position="170"/>
        <end position="192"/>
    </location>
</feature>
<feature type="domain" description="Porphobilinogen deaminase C-terminal" evidence="8">
    <location>
        <begin position="277"/>
        <end position="345"/>
    </location>
</feature>
<comment type="similarity">
    <text evidence="2">Belongs to the HMBS family.</text>
</comment>
<comment type="caution">
    <text evidence="9">The sequence shown here is derived from an EMBL/GenBank/DDBJ whole genome shotgun (WGS) entry which is preliminary data.</text>
</comment>
<dbReference type="GO" id="GO:0005737">
    <property type="term" value="C:cytoplasm"/>
    <property type="evidence" value="ECO:0007669"/>
    <property type="project" value="UniProtKB-UniRule"/>
</dbReference>
<dbReference type="InterPro" id="IPR022418">
    <property type="entry name" value="Porphobilinogen_deaminase_C"/>
</dbReference>